<dbReference type="AlphaFoldDB" id="A0A6J4HZ89"/>
<proteinExistence type="predicted"/>
<reference evidence="2" key="1">
    <citation type="submission" date="2020-02" db="EMBL/GenBank/DDBJ databases">
        <authorList>
            <person name="Meier V. D."/>
        </authorList>
    </citation>
    <scope>NUCLEOTIDE SEQUENCE</scope>
    <source>
        <strain evidence="2">AVDCRST_MAG50</strain>
    </source>
</reference>
<feature type="compositionally biased region" description="Gly residues" evidence="1">
    <location>
        <begin position="28"/>
        <end position="38"/>
    </location>
</feature>
<evidence type="ECO:0000313" key="2">
    <source>
        <dbReference type="EMBL" id="CAA9236918.1"/>
    </source>
</evidence>
<organism evidence="2">
    <name type="scientific">uncultured Acidimicrobiales bacterium</name>
    <dbReference type="NCBI Taxonomy" id="310071"/>
    <lineage>
        <taxon>Bacteria</taxon>
        <taxon>Bacillati</taxon>
        <taxon>Actinomycetota</taxon>
        <taxon>Acidimicrobiia</taxon>
        <taxon>Acidimicrobiales</taxon>
        <taxon>environmental samples</taxon>
    </lineage>
</organism>
<feature type="non-terminal residue" evidence="2">
    <location>
        <position position="1"/>
    </location>
</feature>
<accession>A0A6J4HZ89</accession>
<sequence>GRRRRSRGAEAGVAAHARLVRGEQRVGAPGGRRAGGVAGRRRQSGARRLPGAARRDLSPRSGLVGRRAAVARGL</sequence>
<dbReference type="EMBL" id="CADCTF010000084">
    <property type="protein sequence ID" value="CAA9236918.1"/>
    <property type="molecule type" value="Genomic_DNA"/>
</dbReference>
<feature type="non-terminal residue" evidence="2">
    <location>
        <position position="74"/>
    </location>
</feature>
<evidence type="ECO:0000256" key="1">
    <source>
        <dbReference type="SAM" id="MobiDB-lite"/>
    </source>
</evidence>
<feature type="region of interest" description="Disordered" evidence="1">
    <location>
        <begin position="24"/>
        <end position="74"/>
    </location>
</feature>
<name>A0A6J4HZ89_9ACTN</name>
<protein>
    <submittedName>
        <fullName evidence="2">Uncharacterized protein</fullName>
    </submittedName>
</protein>
<gene>
    <name evidence="2" type="ORF">AVDCRST_MAG50-1445</name>
</gene>